<keyword evidence="3" id="KW-1185">Reference proteome</keyword>
<dbReference type="Proteomes" id="UP000242188">
    <property type="component" value="Unassembled WGS sequence"/>
</dbReference>
<evidence type="ECO:0000256" key="1">
    <source>
        <dbReference type="SAM" id="MobiDB-lite"/>
    </source>
</evidence>
<feature type="region of interest" description="Disordered" evidence="1">
    <location>
        <begin position="976"/>
        <end position="1062"/>
    </location>
</feature>
<organism evidence="2 3">
    <name type="scientific">Mizuhopecten yessoensis</name>
    <name type="common">Japanese scallop</name>
    <name type="synonym">Patinopecten yessoensis</name>
    <dbReference type="NCBI Taxonomy" id="6573"/>
    <lineage>
        <taxon>Eukaryota</taxon>
        <taxon>Metazoa</taxon>
        <taxon>Spiralia</taxon>
        <taxon>Lophotrochozoa</taxon>
        <taxon>Mollusca</taxon>
        <taxon>Bivalvia</taxon>
        <taxon>Autobranchia</taxon>
        <taxon>Pteriomorphia</taxon>
        <taxon>Pectinida</taxon>
        <taxon>Pectinoidea</taxon>
        <taxon>Pectinidae</taxon>
        <taxon>Mizuhopecten</taxon>
    </lineage>
</organism>
<evidence type="ECO:0000313" key="3">
    <source>
        <dbReference type="Proteomes" id="UP000242188"/>
    </source>
</evidence>
<feature type="compositionally biased region" description="Low complexity" evidence="1">
    <location>
        <begin position="397"/>
        <end position="410"/>
    </location>
</feature>
<feature type="compositionally biased region" description="Polar residues" evidence="1">
    <location>
        <begin position="643"/>
        <end position="661"/>
    </location>
</feature>
<feature type="compositionally biased region" description="Basic and acidic residues" evidence="1">
    <location>
        <begin position="1053"/>
        <end position="1062"/>
    </location>
</feature>
<comment type="caution">
    <text evidence="2">The sequence shown here is derived from an EMBL/GenBank/DDBJ whole genome shotgun (WGS) entry which is preliminary data.</text>
</comment>
<accession>A0A210QDW2</accession>
<feature type="region of interest" description="Disordered" evidence="1">
    <location>
        <begin position="322"/>
        <end position="358"/>
    </location>
</feature>
<feature type="compositionally biased region" description="Low complexity" evidence="1">
    <location>
        <begin position="1043"/>
        <end position="1052"/>
    </location>
</feature>
<feature type="compositionally biased region" description="Polar residues" evidence="1">
    <location>
        <begin position="762"/>
        <end position="780"/>
    </location>
</feature>
<sequence>MSGPSSTVGRVDRLTSQVEDDAMPDACGRPPPFMNSPDWRTETGGNSSPCPSTKGESVLRGTGQVHETSEGSSGGSEQIPSGRSQDYSPHIPPPGSQINDLFEKFMENYSFHHRYSSSEIKVFRQRLQIVKKHFERLPDEFKAAYYDVMVLYSEDDRAEAESLCQSLKDLSLENGKRVKAILYDAMDFANAKRRMFGSLEVAFERCTFAFVYLTKQFCKCEWSQIASEECLMEAIYNKDKRWCVVPVYTVQRTKADFRIPMGLNSLKGVNFYNNDDFYRRGLQSLIGGKIHKREDNEEKLFIEQYKHALEWEEKVKMETQRRQKKLEEAEHPKSYPPSSSSRIEGSRLHQMSYDQESSELLENLDKQMQSDVDSGVFTAGQFPPKTDLNRSLSNFQSESSASGYPSGSRSWGPEGDQSDSFMSYSMDEQKSVTTDISQGSNDSSLQADMAFSQQIPRMQLGMHGKEAVAKTYLSESEMFDEATGGKPDLDKDGKVVVHHIHTHTHIYPDKKSEKSKKSVVNIYGAENVVIGDHNTVVEGGTPLNPAPSDNGPGAGANSRKKPNCDRGESPSMSSPKSMEGASRPSMEGPNRPSMEGASRQSIDGHPSSMPSEIHNTTTKMPGSPNEEFNIEGNLMDTREKTEMSVSSNRQTSTGASKTYYNPGTAEKAPASFPSTKVAASVPSTKVAACVPSTKVAASVPSTIVAATAQSTDVAPNIPSANVAVNIPSKKVGENTGNSTRSMENVSSTTSFAVNCASTVSVSNTNSEHTQPGPNISSASGTGLVPASNVKKTTPKPKRDNPTVNLPKRPIVFSVKSAKPQAMATVMPLQNQQTTSSSDIEFRNDFGHSLASSQCQRNNQTEQKEIFQGHNTHVKTPVSRDSEDEDETEVKQVASVSPQNHMDVEPDCQNENETFLKSYSRAGLTDTDHDDQAVSKVLEMGFPEMEIKAALTSLQSCAPGRRHFSVPNLLDEIEKMQQRPDTLTSQLSSDIETDGPSDAGFVLLTEESSIQNRDGGHQGSNLPANYASRHNRGSPNPKDFPRYNASSPNSASPSKDKDKCTIS</sequence>
<dbReference type="AlphaFoldDB" id="A0A210QDW2"/>
<feature type="compositionally biased region" description="Polar residues" evidence="1">
    <location>
        <begin position="978"/>
        <end position="989"/>
    </location>
</feature>
<feature type="region of interest" description="Disordered" evidence="1">
    <location>
        <begin position="1"/>
        <end position="99"/>
    </location>
</feature>
<feature type="region of interest" description="Disordered" evidence="1">
    <location>
        <begin position="536"/>
        <end position="661"/>
    </location>
</feature>
<reference evidence="2 3" key="1">
    <citation type="journal article" date="2017" name="Nat. Ecol. Evol.">
        <title>Scallop genome provides insights into evolution of bilaterian karyotype and development.</title>
        <authorList>
            <person name="Wang S."/>
            <person name="Zhang J."/>
            <person name="Jiao W."/>
            <person name="Li J."/>
            <person name="Xun X."/>
            <person name="Sun Y."/>
            <person name="Guo X."/>
            <person name="Huan P."/>
            <person name="Dong B."/>
            <person name="Zhang L."/>
            <person name="Hu X."/>
            <person name="Sun X."/>
            <person name="Wang J."/>
            <person name="Zhao C."/>
            <person name="Wang Y."/>
            <person name="Wang D."/>
            <person name="Huang X."/>
            <person name="Wang R."/>
            <person name="Lv J."/>
            <person name="Li Y."/>
            <person name="Zhang Z."/>
            <person name="Liu B."/>
            <person name="Lu W."/>
            <person name="Hui Y."/>
            <person name="Liang J."/>
            <person name="Zhou Z."/>
            <person name="Hou R."/>
            <person name="Li X."/>
            <person name="Liu Y."/>
            <person name="Li H."/>
            <person name="Ning X."/>
            <person name="Lin Y."/>
            <person name="Zhao L."/>
            <person name="Xing Q."/>
            <person name="Dou J."/>
            <person name="Li Y."/>
            <person name="Mao J."/>
            <person name="Guo H."/>
            <person name="Dou H."/>
            <person name="Li T."/>
            <person name="Mu C."/>
            <person name="Jiang W."/>
            <person name="Fu Q."/>
            <person name="Fu X."/>
            <person name="Miao Y."/>
            <person name="Liu J."/>
            <person name="Yu Q."/>
            <person name="Li R."/>
            <person name="Liao H."/>
            <person name="Li X."/>
            <person name="Kong Y."/>
            <person name="Jiang Z."/>
            <person name="Chourrout D."/>
            <person name="Li R."/>
            <person name="Bao Z."/>
        </authorList>
    </citation>
    <scope>NUCLEOTIDE SEQUENCE [LARGE SCALE GENOMIC DNA]</scope>
    <source>
        <strain evidence="2 3">PY_sf001</strain>
    </source>
</reference>
<feature type="compositionally biased region" description="Polar residues" evidence="1">
    <location>
        <begin position="608"/>
        <end position="620"/>
    </location>
</feature>
<gene>
    <name evidence="2" type="ORF">KP79_PYT14926</name>
</gene>
<feature type="region of interest" description="Disordered" evidence="1">
    <location>
        <begin position="762"/>
        <end position="805"/>
    </location>
</feature>
<name>A0A210QDW2_MIZYE</name>
<proteinExistence type="predicted"/>
<feature type="compositionally biased region" description="Low complexity" evidence="1">
    <location>
        <begin position="569"/>
        <end position="580"/>
    </location>
</feature>
<dbReference type="EMBL" id="NEDP02004063">
    <property type="protein sequence ID" value="OWF46940.1"/>
    <property type="molecule type" value="Genomic_DNA"/>
</dbReference>
<feature type="compositionally biased region" description="Basic and acidic residues" evidence="1">
    <location>
        <begin position="322"/>
        <end position="333"/>
    </location>
</feature>
<evidence type="ECO:0008006" key="4">
    <source>
        <dbReference type="Google" id="ProtNLM"/>
    </source>
</evidence>
<dbReference type="Gene3D" id="3.40.50.10140">
    <property type="entry name" value="Toll/interleukin-1 receptor homology (TIR) domain"/>
    <property type="match status" value="1"/>
</dbReference>
<feature type="region of interest" description="Disordered" evidence="1">
    <location>
        <begin position="375"/>
        <end position="421"/>
    </location>
</feature>
<feature type="compositionally biased region" description="Polar residues" evidence="1">
    <location>
        <begin position="78"/>
        <end position="87"/>
    </location>
</feature>
<feature type="compositionally biased region" description="Polar residues" evidence="1">
    <location>
        <begin position="43"/>
        <end position="55"/>
    </location>
</feature>
<dbReference type="InterPro" id="IPR035897">
    <property type="entry name" value="Toll_tir_struct_dom_sf"/>
</dbReference>
<protein>
    <recommendedName>
        <fullName evidence="4">TIR domain-containing adapter molecule 1</fullName>
    </recommendedName>
</protein>
<dbReference type="OrthoDB" id="6162130at2759"/>
<evidence type="ECO:0000313" key="2">
    <source>
        <dbReference type="EMBL" id="OWF46940.1"/>
    </source>
</evidence>